<protein>
    <submittedName>
        <fullName evidence="1">Uncharacterized protein</fullName>
    </submittedName>
</protein>
<proteinExistence type="predicted"/>
<evidence type="ECO:0000313" key="2">
    <source>
        <dbReference type="Proteomes" id="UP001497535"/>
    </source>
</evidence>
<name>A0ACB1ALJ9_MELEN</name>
<dbReference type="Proteomes" id="UP001497535">
    <property type="component" value="Unassembled WGS sequence"/>
</dbReference>
<reference evidence="1" key="1">
    <citation type="submission" date="2023-11" db="EMBL/GenBank/DDBJ databases">
        <authorList>
            <person name="Poullet M."/>
        </authorList>
    </citation>
    <scope>NUCLEOTIDE SEQUENCE</scope>
    <source>
        <strain evidence="1">E1834</strain>
    </source>
</reference>
<keyword evidence="2" id="KW-1185">Reference proteome</keyword>
<dbReference type="EMBL" id="CAVMJV010000084">
    <property type="protein sequence ID" value="CAK5090953.1"/>
    <property type="molecule type" value="Genomic_DNA"/>
</dbReference>
<comment type="caution">
    <text evidence="1">The sequence shown here is derived from an EMBL/GenBank/DDBJ whole genome shotgun (WGS) entry which is preliminary data.</text>
</comment>
<organism evidence="1 2">
    <name type="scientific">Meloidogyne enterolobii</name>
    <name type="common">Root-knot nematode worm</name>
    <name type="synonym">Meloidogyne mayaguensis</name>
    <dbReference type="NCBI Taxonomy" id="390850"/>
    <lineage>
        <taxon>Eukaryota</taxon>
        <taxon>Metazoa</taxon>
        <taxon>Ecdysozoa</taxon>
        <taxon>Nematoda</taxon>
        <taxon>Chromadorea</taxon>
        <taxon>Rhabditida</taxon>
        <taxon>Tylenchina</taxon>
        <taxon>Tylenchomorpha</taxon>
        <taxon>Tylenchoidea</taxon>
        <taxon>Meloidogynidae</taxon>
        <taxon>Meloidogyninae</taxon>
        <taxon>Meloidogyne</taxon>
    </lineage>
</organism>
<sequence>MEASTMELLPPPAILFNVSSAPSVICEDMNAYLWNTRRDLTTRPFVMAVFASLYSSIILLGIIGNSCVIMAIARIKSLQTVPNMFIFSLSCSDILVCFISATITPIAAFKKDWIFGQFLCSFAPFVAGGSLCFSTFTLAAISVDRFLLILFPTRKAFSHTQALFIILVTCLLASGFSLPMLFMQKLKPVTHYCGRFCFEDWGEMIGIRRIYGTLLLTVQFIIPLALITFCYTAISFRLGKKCEWQMPISAQRNAATKRRQRTNRMFIAMVIAFSVSWVWSVLYNLLRDYDGLPKFVHDQEFFFGILTHCIAMSSTVFSFRCTHFAFIFLGMESHFICLIKSTTFLQLVPQCIKNSLTCTCIPDKGRLSGRSVARCAYLEESRLLGSSVLRGTSGRVQRRETNYENKNCFNCLIGSSRSIESSSNETQKQTFSVKCGENKVDAKIMVQNFFFPNELIFQSHNHHRHQLERITADGGYEEQTWTEQLRKNSEDDALDDCNDDVRERDTDERI</sequence>
<gene>
    <name evidence="1" type="ORF">MENTE1834_LOCUS38767</name>
</gene>
<accession>A0ACB1ALJ9</accession>
<evidence type="ECO:0000313" key="1">
    <source>
        <dbReference type="EMBL" id="CAK5090953.1"/>
    </source>
</evidence>